<dbReference type="Proteomes" id="UP000010475">
    <property type="component" value="Chromosome"/>
</dbReference>
<accession>K9WQD4</accession>
<organism evidence="1 2">
    <name type="scientific">Cylindrospermum stagnale PCC 7417</name>
    <dbReference type="NCBI Taxonomy" id="56107"/>
    <lineage>
        <taxon>Bacteria</taxon>
        <taxon>Bacillati</taxon>
        <taxon>Cyanobacteriota</taxon>
        <taxon>Cyanophyceae</taxon>
        <taxon>Nostocales</taxon>
        <taxon>Nostocaceae</taxon>
        <taxon>Cylindrospermum</taxon>
    </lineage>
</organism>
<dbReference type="HOGENOM" id="CLU_2272737_0_0_3"/>
<dbReference type="KEGG" id="csg:Cylst_0004"/>
<evidence type="ECO:0000313" key="1">
    <source>
        <dbReference type="EMBL" id="AFZ22393.1"/>
    </source>
</evidence>
<sequence length="102" mass="10938">MPSAQKPLPTLPILAATVKRDGANANSVSEGLQDIYIYSIHISSAVKANLATKTILVILSTVKLQQSDRENFSDLDLAAVFAKPFCPLRLADQISTALGWAL</sequence>
<keyword evidence="2" id="KW-1185">Reference proteome</keyword>
<evidence type="ECO:0000313" key="2">
    <source>
        <dbReference type="Proteomes" id="UP000010475"/>
    </source>
</evidence>
<gene>
    <name evidence="1" type="ORF">Cylst_0004</name>
</gene>
<name>K9WQD4_9NOST</name>
<evidence type="ECO:0008006" key="3">
    <source>
        <dbReference type="Google" id="ProtNLM"/>
    </source>
</evidence>
<dbReference type="eggNOG" id="COG0745">
    <property type="taxonomic scope" value="Bacteria"/>
</dbReference>
<reference evidence="1 2" key="1">
    <citation type="submission" date="2012-06" db="EMBL/GenBank/DDBJ databases">
        <title>Finished chromosome of genome of Cylindrospermum stagnale PCC 7417.</title>
        <authorList>
            <consortium name="US DOE Joint Genome Institute"/>
            <person name="Gugger M."/>
            <person name="Coursin T."/>
            <person name="Rippka R."/>
            <person name="Tandeau De Marsac N."/>
            <person name="Huntemann M."/>
            <person name="Wei C.-L."/>
            <person name="Han J."/>
            <person name="Detter J.C."/>
            <person name="Han C."/>
            <person name="Tapia R."/>
            <person name="Chen A."/>
            <person name="Kyrpides N."/>
            <person name="Mavromatis K."/>
            <person name="Markowitz V."/>
            <person name="Szeto E."/>
            <person name="Ivanova N."/>
            <person name="Pagani I."/>
            <person name="Pati A."/>
            <person name="Goodwin L."/>
            <person name="Nordberg H.P."/>
            <person name="Cantor M.N."/>
            <person name="Hua S.X."/>
            <person name="Woyke T."/>
            <person name="Kerfeld C.A."/>
        </authorList>
    </citation>
    <scope>NUCLEOTIDE SEQUENCE [LARGE SCALE GENOMIC DNA]</scope>
    <source>
        <strain evidence="1 2">PCC 7417</strain>
    </source>
</reference>
<dbReference type="STRING" id="56107.Cylst_0004"/>
<dbReference type="AlphaFoldDB" id="K9WQD4"/>
<proteinExistence type="predicted"/>
<dbReference type="EMBL" id="CP003642">
    <property type="protein sequence ID" value="AFZ22393.1"/>
    <property type="molecule type" value="Genomic_DNA"/>
</dbReference>
<protein>
    <recommendedName>
        <fullName evidence="3">Response regulatory domain-containing protein</fullName>
    </recommendedName>
</protein>